<dbReference type="InterPro" id="IPR002733">
    <property type="entry name" value="AMMECR1_domain"/>
</dbReference>
<gene>
    <name evidence="3" type="ORF">K461DRAFT_276552</name>
</gene>
<dbReference type="Proteomes" id="UP000799439">
    <property type="component" value="Unassembled WGS sequence"/>
</dbReference>
<dbReference type="PROSITE" id="PS51112">
    <property type="entry name" value="AMMECR1"/>
    <property type="match status" value="1"/>
</dbReference>
<dbReference type="InterPro" id="IPR027485">
    <property type="entry name" value="AMMECR1_N"/>
</dbReference>
<keyword evidence="4" id="KW-1185">Reference proteome</keyword>
<proteinExistence type="predicted"/>
<dbReference type="AlphaFoldDB" id="A0A9P4MJH9"/>
<evidence type="ECO:0000259" key="2">
    <source>
        <dbReference type="PROSITE" id="PS51112"/>
    </source>
</evidence>
<dbReference type="InterPro" id="IPR036071">
    <property type="entry name" value="AMMECR1_dom_sf"/>
</dbReference>
<dbReference type="Gene3D" id="3.30.700.20">
    <property type="entry name" value="Hypothetical protein ph0010, domain 1"/>
    <property type="match status" value="1"/>
</dbReference>
<evidence type="ECO:0000313" key="4">
    <source>
        <dbReference type="Proteomes" id="UP000799439"/>
    </source>
</evidence>
<evidence type="ECO:0000313" key="3">
    <source>
        <dbReference type="EMBL" id="KAF2155337.1"/>
    </source>
</evidence>
<dbReference type="EMBL" id="ML996083">
    <property type="protein sequence ID" value="KAF2155337.1"/>
    <property type="molecule type" value="Genomic_DNA"/>
</dbReference>
<feature type="compositionally biased region" description="Acidic residues" evidence="1">
    <location>
        <begin position="148"/>
        <end position="161"/>
    </location>
</feature>
<feature type="region of interest" description="Disordered" evidence="1">
    <location>
        <begin position="148"/>
        <end position="167"/>
    </location>
</feature>
<organism evidence="3 4">
    <name type="scientific">Myriangium duriaei CBS 260.36</name>
    <dbReference type="NCBI Taxonomy" id="1168546"/>
    <lineage>
        <taxon>Eukaryota</taxon>
        <taxon>Fungi</taxon>
        <taxon>Dikarya</taxon>
        <taxon>Ascomycota</taxon>
        <taxon>Pezizomycotina</taxon>
        <taxon>Dothideomycetes</taxon>
        <taxon>Dothideomycetidae</taxon>
        <taxon>Myriangiales</taxon>
        <taxon>Myriangiaceae</taxon>
        <taxon>Myriangium</taxon>
    </lineage>
</organism>
<accession>A0A9P4MJH9</accession>
<dbReference type="OrthoDB" id="24630at2759"/>
<comment type="caution">
    <text evidence="3">The sequence shown here is derived from an EMBL/GenBank/DDBJ whole genome shotgun (WGS) entry which is preliminary data.</text>
</comment>
<protein>
    <recommendedName>
        <fullName evidence="2">AMMECR1 domain-containing protein</fullName>
    </recommendedName>
</protein>
<dbReference type="PANTHER" id="PTHR13016">
    <property type="entry name" value="AMMECR1 HOMOLOG"/>
    <property type="match status" value="1"/>
</dbReference>
<sequence>MTNPSRVPAACILHCNQRIRAARTLRSLLIRSSDTWTRWSRSLTVTFAGLSWWLPVGLLAVDLQLRLPTSLARLPLHCCFSLCLFLYRLVFFPLRSFRASTALLHMATPAHCAYCFECLAATFEHRQPLSLSQVEELWAEYNADPDDEDASIPADDEDMTDVDLPNPPSAKPAAISRLLNPSSAAKASPADSSTSLASLRSSGSKSSTPASSSKSSSLSSFFSRSPAEESHPLFITWNTLSKSGHKSLRGCIGTFEPLPLSTGLQSYSLTSAFEDHRFNPIPASLLPSLQVCVTLLTNFSDPDKDAMNWTVGEHGIRLSFQDRGRRYGATYLPDVAREQGWGKEETIVSLMRKAGWAGKRDDWRNVKGLEIVRYEGKKVSLDYLEWREWSDWVGTRKGLDKKGST</sequence>
<name>A0A9P4MJH9_9PEZI</name>
<evidence type="ECO:0000256" key="1">
    <source>
        <dbReference type="SAM" id="MobiDB-lite"/>
    </source>
</evidence>
<feature type="region of interest" description="Disordered" evidence="1">
    <location>
        <begin position="184"/>
        <end position="221"/>
    </location>
</feature>
<dbReference type="PANTHER" id="PTHR13016:SF0">
    <property type="entry name" value="AMME SYNDROME CANDIDATE GENE 1 PROTEIN"/>
    <property type="match status" value="1"/>
</dbReference>
<feature type="domain" description="AMMECR1" evidence="2">
    <location>
        <begin position="190"/>
        <end position="390"/>
    </location>
</feature>
<dbReference type="InterPro" id="IPR023473">
    <property type="entry name" value="AMMECR1"/>
</dbReference>
<dbReference type="Pfam" id="PF01871">
    <property type="entry name" value="AMMECR1"/>
    <property type="match status" value="1"/>
</dbReference>
<reference evidence="3" key="1">
    <citation type="journal article" date="2020" name="Stud. Mycol.">
        <title>101 Dothideomycetes genomes: a test case for predicting lifestyles and emergence of pathogens.</title>
        <authorList>
            <person name="Haridas S."/>
            <person name="Albert R."/>
            <person name="Binder M."/>
            <person name="Bloem J."/>
            <person name="Labutti K."/>
            <person name="Salamov A."/>
            <person name="Andreopoulos B."/>
            <person name="Baker S."/>
            <person name="Barry K."/>
            <person name="Bills G."/>
            <person name="Bluhm B."/>
            <person name="Cannon C."/>
            <person name="Castanera R."/>
            <person name="Culley D."/>
            <person name="Daum C."/>
            <person name="Ezra D."/>
            <person name="Gonzalez J."/>
            <person name="Henrissat B."/>
            <person name="Kuo A."/>
            <person name="Liang C."/>
            <person name="Lipzen A."/>
            <person name="Lutzoni F."/>
            <person name="Magnuson J."/>
            <person name="Mondo S."/>
            <person name="Nolan M."/>
            <person name="Ohm R."/>
            <person name="Pangilinan J."/>
            <person name="Park H.-J."/>
            <person name="Ramirez L."/>
            <person name="Alfaro M."/>
            <person name="Sun H."/>
            <person name="Tritt A."/>
            <person name="Yoshinaga Y."/>
            <person name="Zwiers L.-H."/>
            <person name="Turgeon B."/>
            <person name="Goodwin S."/>
            <person name="Spatafora J."/>
            <person name="Crous P."/>
            <person name="Grigoriev I."/>
        </authorList>
    </citation>
    <scope>NUCLEOTIDE SEQUENCE</scope>
    <source>
        <strain evidence="3">CBS 260.36</strain>
    </source>
</reference>
<dbReference type="NCBIfam" id="TIGR00296">
    <property type="entry name" value="TIGR00296 family protein"/>
    <property type="match status" value="1"/>
</dbReference>
<dbReference type="SUPFAM" id="SSF143447">
    <property type="entry name" value="AMMECR1-like"/>
    <property type="match status" value="1"/>
</dbReference>